<keyword evidence="1" id="KW-0472">Membrane</keyword>
<dbReference type="AlphaFoldDB" id="A0A195BS86"/>
<keyword evidence="1" id="KW-0812">Transmembrane</keyword>
<dbReference type="Proteomes" id="UP000078540">
    <property type="component" value="Unassembled WGS sequence"/>
</dbReference>
<accession>A0A195BS86</accession>
<dbReference type="EMBL" id="KQ976423">
    <property type="protein sequence ID" value="KYM88867.1"/>
    <property type="molecule type" value="Genomic_DNA"/>
</dbReference>
<feature type="transmembrane region" description="Helical" evidence="1">
    <location>
        <begin position="36"/>
        <end position="55"/>
    </location>
</feature>
<gene>
    <name evidence="2" type="ORF">ALC53_02633</name>
</gene>
<evidence type="ECO:0000313" key="2">
    <source>
        <dbReference type="EMBL" id="KYM88867.1"/>
    </source>
</evidence>
<proteinExistence type="predicted"/>
<protein>
    <submittedName>
        <fullName evidence="2">Uncharacterized protein</fullName>
    </submittedName>
</protein>
<name>A0A195BS86_9HYME</name>
<evidence type="ECO:0000256" key="1">
    <source>
        <dbReference type="SAM" id="Phobius"/>
    </source>
</evidence>
<reference evidence="2 3" key="1">
    <citation type="submission" date="2015-09" db="EMBL/GenBank/DDBJ databases">
        <title>Atta colombica WGS genome.</title>
        <authorList>
            <person name="Nygaard S."/>
            <person name="Hu H."/>
            <person name="Boomsma J."/>
            <person name="Zhang G."/>
        </authorList>
    </citation>
    <scope>NUCLEOTIDE SEQUENCE [LARGE SCALE GENOMIC DNA]</scope>
    <source>
        <strain evidence="2">Treedump-2</strain>
        <tissue evidence="2">Whole body</tissue>
    </source>
</reference>
<keyword evidence="3" id="KW-1185">Reference proteome</keyword>
<keyword evidence="1" id="KW-1133">Transmembrane helix</keyword>
<sequence length="72" mass="8559">MADNQSNATICCSKSNGNQFLSIRQIIFGWNRFNSISWLLLFVFFCIWCITYFSAYKIESEEDNNHDNHHHH</sequence>
<organism evidence="2 3">
    <name type="scientific">Atta colombica</name>
    <dbReference type="NCBI Taxonomy" id="520822"/>
    <lineage>
        <taxon>Eukaryota</taxon>
        <taxon>Metazoa</taxon>
        <taxon>Ecdysozoa</taxon>
        <taxon>Arthropoda</taxon>
        <taxon>Hexapoda</taxon>
        <taxon>Insecta</taxon>
        <taxon>Pterygota</taxon>
        <taxon>Neoptera</taxon>
        <taxon>Endopterygota</taxon>
        <taxon>Hymenoptera</taxon>
        <taxon>Apocrita</taxon>
        <taxon>Aculeata</taxon>
        <taxon>Formicoidea</taxon>
        <taxon>Formicidae</taxon>
        <taxon>Myrmicinae</taxon>
        <taxon>Atta</taxon>
    </lineage>
</organism>
<evidence type="ECO:0000313" key="3">
    <source>
        <dbReference type="Proteomes" id="UP000078540"/>
    </source>
</evidence>